<dbReference type="Proteomes" id="UP000284706">
    <property type="component" value="Unassembled WGS sequence"/>
</dbReference>
<evidence type="ECO:0000313" key="2">
    <source>
        <dbReference type="EMBL" id="PPR04696.1"/>
    </source>
</evidence>
<gene>
    <name evidence="2" type="ORF">CVT26_015020</name>
</gene>
<comment type="caution">
    <text evidence="2">The sequence shown here is derived from an EMBL/GenBank/DDBJ whole genome shotgun (WGS) entry which is preliminary data.</text>
</comment>
<dbReference type="SUPFAM" id="SSF81383">
    <property type="entry name" value="F-box domain"/>
    <property type="match status" value="1"/>
</dbReference>
<dbReference type="PROSITE" id="PS50181">
    <property type="entry name" value="FBOX"/>
    <property type="match status" value="1"/>
</dbReference>
<accession>A0A409YNZ2</accession>
<feature type="domain" description="F-box" evidence="1">
    <location>
        <begin position="75"/>
        <end position="125"/>
    </location>
</feature>
<dbReference type="InParanoid" id="A0A409YNZ2"/>
<dbReference type="STRING" id="231916.A0A409YNZ2"/>
<dbReference type="OrthoDB" id="2823912at2759"/>
<dbReference type="InterPro" id="IPR036047">
    <property type="entry name" value="F-box-like_dom_sf"/>
</dbReference>
<keyword evidence="3" id="KW-1185">Reference proteome</keyword>
<protein>
    <recommendedName>
        <fullName evidence="1">F-box domain-containing protein</fullName>
    </recommendedName>
</protein>
<dbReference type="InterPro" id="IPR001810">
    <property type="entry name" value="F-box_dom"/>
</dbReference>
<organism evidence="2 3">
    <name type="scientific">Gymnopilus dilepis</name>
    <dbReference type="NCBI Taxonomy" id="231916"/>
    <lineage>
        <taxon>Eukaryota</taxon>
        <taxon>Fungi</taxon>
        <taxon>Dikarya</taxon>
        <taxon>Basidiomycota</taxon>
        <taxon>Agaricomycotina</taxon>
        <taxon>Agaricomycetes</taxon>
        <taxon>Agaricomycetidae</taxon>
        <taxon>Agaricales</taxon>
        <taxon>Agaricineae</taxon>
        <taxon>Hymenogastraceae</taxon>
        <taxon>Gymnopilus</taxon>
    </lineage>
</organism>
<evidence type="ECO:0000313" key="3">
    <source>
        <dbReference type="Proteomes" id="UP000284706"/>
    </source>
</evidence>
<name>A0A409YNZ2_9AGAR</name>
<proteinExistence type="predicted"/>
<sequence>MLIQHSIGDKLLPEVPDYDIFPFQDVDDVEFGTIKEFSIYGITADPTPRRLTGYLKKRHRISSRKAQLQEQVHPNFPFSTLPIDLGLLVLGHLHPLDLYQFTFVSKLMRSIVLSKALAQGAWRSSYERHPDVPAPPPRMVSEPRWTFILFGPDICSHCGDRGAAPVFALAEKYCWNCRDDFAALGGKICDYGGNRIEGSHPVLSLIPREPTVTGHRYRPSDILATLKKVTLMQILVNYKIQGLAVIFEADKQILKKRVSVINAYTLRAKAWEFNLLREAEEDRNLALKYVCTRFSKWLCKQGYKPWDISQSGLRKFVDHYDVQKASFPVFQRSHQLIMEYAIHDRHYDSNSRRRFLTRMFTFYESRTKDAWEMLPHSSLVVDSFLQSRFTEDMTYNEVEQLFPSFIKEASEAERANLALQLPENLRADASGPGAMASKVSLATAVFSCFSCRSKAGDILIGWKTICRHMRVVRISGCTLFRFNPRLSAITAALVTVSGLRYETATVDDMDNKNDRFLCGECRPLRRHRMSSLRSYTWFDMLHHLWRHHRTLIATGIVPAIHLLSSEARDFVVDHEEVRFRPTWRVWRCSMCDEYDMNWASYQEIIVHSKKEHFVEDPLKARSIEKMKHSPIRSRHYDFRLWVEPHHNCVCLRCPIPGRRRLFTRSLVLKHLETNHSTLDPQEFMDWTRMTIVAATTPCDSQSKNLPKVKNED</sequence>
<reference evidence="2 3" key="1">
    <citation type="journal article" date="2018" name="Evol. Lett.">
        <title>Horizontal gene cluster transfer increased hallucinogenic mushroom diversity.</title>
        <authorList>
            <person name="Reynolds H.T."/>
            <person name="Vijayakumar V."/>
            <person name="Gluck-Thaler E."/>
            <person name="Korotkin H.B."/>
            <person name="Matheny P.B."/>
            <person name="Slot J.C."/>
        </authorList>
    </citation>
    <scope>NUCLEOTIDE SEQUENCE [LARGE SCALE GENOMIC DNA]</scope>
    <source>
        <strain evidence="2 3">SRW20</strain>
    </source>
</reference>
<dbReference type="AlphaFoldDB" id="A0A409YNZ2"/>
<dbReference type="EMBL" id="NHYE01000582">
    <property type="protein sequence ID" value="PPR04696.1"/>
    <property type="molecule type" value="Genomic_DNA"/>
</dbReference>
<dbReference type="Pfam" id="PF00646">
    <property type="entry name" value="F-box"/>
    <property type="match status" value="1"/>
</dbReference>
<evidence type="ECO:0000259" key="1">
    <source>
        <dbReference type="PROSITE" id="PS50181"/>
    </source>
</evidence>